<evidence type="ECO:0000259" key="3">
    <source>
        <dbReference type="Pfam" id="PF18474"/>
    </source>
</evidence>
<evidence type="ECO:0000256" key="1">
    <source>
        <dbReference type="ARBA" id="ARBA00006588"/>
    </source>
</evidence>
<dbReference type="Pfam" id="PF18474">
    <property type="entry name" value="DUF5614"/>
    <property type="match status" value="1"/>
</dbReference>
<dbReference type="Pfam" id="PF07000">
    <property type="entry name" value="DUF1308"/>
    <property type="match status" value="1"/>
</dbReference>
<sequence length="326" mass="36264">MSSLVSLGCAAVRTFSLPESFLPRDIQIVMESACARCTCCMKIESGKTALEKKYIETSNVTHFENIVTGVGRFPGVQAIFHTFSILDVDSDVTLKHTVDIVAKNGDQWMANLFQRNFSAPEVVFEFIAGIPDAIALKLRSMGVRVIGKEVPIDSITKVPDDFLEILVENGNKNEPNTSNQSVVCEQDLPPVNLDVSAVFVLISNLTHENGTNHKFDSTLLAQQAEMELRSPARQLLLEQIEGREWIICRTAYNSVRDILSTVGGPTEKKRMDQLFKTVRIVDDAKSDRTALLKHSERINQRSMGVSFDVILHESRALSEQKELPLG</sequence>
<dbReference type="InterPro" id="IPR041076">
    <property type="entry name" value="DUF5614"/>
</dbReference>
<evidence type="ECO:0000259" key="2">
    <source>
        <dbReference type="Pfam" id="PF07000"/>
    </source>
</evidence>
<proteinExistence type="inferred from homology"/>
<comment type="similarity">
    <text evidence="1">Belongs to the UPF0415 family.</text>
</comment>
<keyword evidence="4" id="KW-1185">Reference proteome</keyword>
<name>A0A1I7XTP0_HETBA</name>
<organism evidence="4 5">
    <name type="scientific">Heterorhabditis bacteriophora</name>
    <name type="common">Entomopathogenic nematode worm</name>
    <dbReference type="NCBI Taxonomy" id="37862"/>
    <lineage>
        <taxon>Eukaryota</taxon>
        <taxon>Metazoa</taxon>
        <taxon>Ecdysozoa</taxon>
        <taxon>Nematoda</taxon>
        <taxon>Chromadorea</taxon>
        <taxon>Rhabditida</taxon>
        <taxon>Rhabditina</taxon>
        <taxon>Rhabditomorpha</taxon>
        <taxon>Strongyloidea</taxon>
        <taxon>Heterorhabditidae</taxon>
        <taxon>Heterorhabditis</taxon>
    </lineage>
</organism>
<feature type="domain" description="DUF5614" evidence="3">
    <location>
        <begin position="41"/>
        <end position="111"/>
    </location>
</feature>
<dbReference type="PANTHER" id="PTHR13379">
    <property type="entry name" value="UNCHARACTERIZED DUF1308"/>
    <property type="match status" value="1"/>
</dbReference>
<evidence type="ECO:0000313" key="4">
    <source>
        <dbReference type="Proteomes" id="UP000095283"/>
    </source>
</evidence>
<dbReference type="WBParaSite" id="Hba_21114">
    <property type="protein sequence ID" value="Hba_21114"/>
    <property type="gene ID" value="Hba_21114"/>
</dbReference>
<accession>A0A1I7XTP0</accession>
<dbReference type="InterPro" id="IPR010733">
    <property type="entry name" value="DUF1308"/>
</dbReference>
<reference evidence="5" key="1">
    <citation type="submission" date="2016-11" db="UniProtKB">
        <authorList>
            <consortium name="WormBaseParasite"/>
        </authorList>
    </citation>
    <scope>IDENTIFICATION</scope>
</reference>
<evidence type="ECO:0000313" key="5">
    <source>
        <dbReference type="WBParaSite" id="Hba_21114"/>
    </source>
</evidence>
<protein>
    <submittedName>
        <fullName evidence="5">SAM-dependent methyltransferase</fullName>
    </submittedName>
</protein>
<dbReference type="PANTHER" id="PTHR13379:SF0">
    <property type="entry name" value="UPF0415 PROTEIN C7ORF25"/>
    <property type="match status" value="1"/>
</dbReference>
<dbReference type="AlphaFoldDB" id="A0A1I7XTP0"/>
<feature type="domain" description="DUF1308" evidence="2">
    <location>
        <begin position="191"/>
        <end position="303"/>
    </location>
</feature>
<dbReference type="Proteomes" id="UP000095283">
    <property type="component" value="Unplaced"/>
</dbReference>